<evidence type="ECO:0000256" key="6">
    <source>
        <dbReference type="ARBA" id="ARBA00023136"/>
    </source>
</evidence>
<keyword evidence="10" id="KW-1185">Reference proteome</keyword>
<keyword evidence="6 7" id="KW-0472">Membrane</keyword>
<keyword evidence="3" id="KW-1003">Cell membrane</keyword>
<evidence type="ECO:0000313" key="10">
    <source>
        <dbReference type="Proteomes" id="UP000652760"/>
    </source>
</evidence>
<proteinExistence type="inferred from homology"/>
<protein>
    <submittedName>
        <fullName evidence="9">ABC transporter permease</fullName>
    </submittedName>
</protein>
<dbReference type="InterPro" id="IPR050366">
    <property type="entry name" value="BP-dependent_transpt_permease"/>
</dbReference>
<dbReference type="EMBL" id="JAENHM010000003">
    <property type="protein sequence ID" value="MBK1835996.1"/>
    <property type="molecule type" value="Genomic_DNA"/>
</dbReference>
<dbReference type="PANTHER" id="PTHR43386:SF25">
    <property type="entry name" value="PEPTIDE ABC TRANSPORTER PERMEASE PROTEIN"/>
    <property type="match status" value="1"/>
</dbReference>
<keyword evidence="5 7" id="KW-1133">Transmembrane helix</keyword>
<evidence type="ECO:0000259" key="8">
    <source>
        <dbReference type="PROSITE" id="PS50928"/>
    </source>
</evidence>
<feature type="transmembrane region" description="Helical" evidence="7">
    <location>
        <begin position="16"/>
        <end position="35"/>
    </location>
</feature>
<dbReference type="Proteomes" id="UP000652760">
    <property type="component" value="Unassembled WGS sequence"/>
</dbReference>
<organism evidence="9 10">
    <name type="scientific">Azospirillum endophyticum</name>
    <dbReference type="NCBI Taxonomy" id="2800326"/>
    <lineage>
        <taxon>Bacteria</taxon>
        <taxon>Pseudomonadati</taxon>
        <taxon>Pseudomonadota</taxon>
        <taxon>Alphaproteobacteria</taxon>
        <taxon>Rhodospirillales</taxon>
        <taxon>Azospirillaceae</taxon>
        <taxon>Azospirillum</taxon>
    </lineage>
</organism>
<evidence type="ECO:0000256" key="3">
    <source>
        <dbReference type="ARBA" id="ARBA00022475"/>
    </source>
</evidence>
<reference evidence="10" key="1">
    <citation type="submission" date="2021-01" db="EMBL/GenBank/DDBJ databases">
        <title>Genome public.</title>
        <authorList>
            <person name="Liu C."/>
            <person name="Sun Q."/>
        </authorList>
    </citation>
    <scope>NUCLEOTIDE SEQUENCE [LARGE SCALE GENOMIC DNA]</scope>
    <source>
        <strain evidence="10">YIM B02556</strain>
    </source>
</reference>
<accession>A0ABS1EXV2</accession>
<dbReference type="CDD" id="cd06261">
    <property type="entry name" value="TM_PBP2"/>
    <property type="match status" value="1"/>
</dbReference>
<evidence type="ECO:0000256" key="2">
    <source>
        <dbReference type="ARBA" id="ARBA00022448"/>
    </source>
</evidence>
<comment type="similarity">
    <text evidence="7">Belongs to the binding-protein-dependent transport system permease family.</text>
</comment>
<feature type="domain" description="ABC transmembrane type-1" evidence="8">
    <location>
        <begin position="74"/>
        <end position="263"/>
    </location>
</feature>
<dbReference type="RefSeq" id="WP_200190202.1">
    <property type="nucleotide sequence ID" value="NZ_JAENHM010000003.1"/>
</dbReference>
<comment type="caution">
    <text evidence="9">The sequence shown here is derived from an EMBL/GenBank/DDBJ whole genome shotgun (WGS) entry which is preliminary data.</text>
</comment>
<keyword evidence="4 7" id="KW-0812">Transmembrane</keyword>
<feature type="transmembrane region" description="Helical" evidence="7">
    <location>
        <begin position="245"/>
        <end position="266"/>
    </location>
</feature>
<comment type="subcellular location">
    <subcellularLocation>
        <location evidence="1 7">Cell membrane</location>
        <topology evidence="1 7">Multi-pass membrane protein</topology>
    </subcellularLocation>
</comment>
<keyword evidence="2 7" id="KW-0813">Transport</keyword>
<dbReference type="Gene3D" id="1.10.3720.10">
    <property type="entry name" value="MetI-like"/>
    <property type="match status" value="1"/>
</dbReference>
<evidence type="ECO:0000313" key="9">
    <source>
        <dbReference type="EMBL" id="MBK1835996.1"/>
    </source>
</evidence>
<dbReference type="InterPro" id="IPR000515">
    <property type="entry name" value="MetI-like"/>
</dbReference>
<dbReference type="PROSITE" id="PS50928">
    <property type="entry name" value="ABC_TM1"/>
    <property type="match status" value="1"/>
</dbReference>
<sequence length="278" mass="28976">MHAVLKRIWRDPGGRAGLLLVAAVLLLGLAGPWMVPHDPNKLNILARFGGPSAAHWLGTDHLGRDLLSRLADGGRVALLVALSTIAVALAAGTLLGTAAAYAPPQGERSILAAFDIISAFPSLVFALAVVALMGPGLDKVILIVAVTLVPHFGRVARAQTLSLRNSPFLEAERVLGASPLRLALHHLVPNILGPLVVLASMDVPVVITIEAGLSFLGVGVPPPRASWGTLLHDGYTTLSQSPWPVIAAGAVLTLATLGFTLFGEALRDAIDPKLRTEP</sequence>
<dbReference type="PANTHER" id="PTHR43386">
    <property type="entry name" value="OLIGOPEPTIDE TRANSPORT SYSTEM PERMEASE PROTEIN APPC"/>
    <property type="match status" value="1"/>
</dbReference>
<evidence type="ECO:0000256" key="7">
    <source>
        <dbReference type="RuleBase" id="RU363032"/>
    </source>
</evidence>
<feature type="transmembrane region" description="Helical" evidence="7">
    <location>
        <begin position="76"/>
        <end position="98"/>
    </location>
</feature>
<dbReference type="Pfam" id="PF00528">
    <property type="entry name" value="BPD_transp_1"/>
    <property type="match status" value="1"/>
</dbReference>
<gene>
    <name evidence="9" type="ORF">JHL17_01100</name>
</gene>
<dbReference type="InterPro" id="IPR035906">
    <property type="entry name" value="MetI-like_sf"/>
</dbReference>
<evidence type="ECO:0000256" key="4">
    <source>
        <dbReference type="ARBA" id="ARBA00022692"/>
    </source>
</evidence>
<evidence type="ECO:0000256" key="1">
    <source>
        <dbReference type="ARBA" id="ARBA00004651"/>
    </source>
</evidence>
<evidence type="ECO:0000256" key="5">
    <source>
        <dbReference type="ARBA" id="ARBA00022989"/>
    </source>
</evidence>
<dbReference type="SUPFAM" id="SSF161098">
    <property type="entry name" value="MetI-like"/>
    <property type="match status" value="1"/>
</dbReference>
<name>A0ABS1EXV2_9PROT</name>
<feature type="transmembrane region" description="Helical" evidence="7">
    <location>
        <begin position="110"/>
        <end position="134"/>
    </location>
</feature>